<evidence type="ECO:0000313" key="3">
    <source>
        <dbReference type="WBParaSite" id="nOo.2.0.1.t12979-RA"/>
    </source>
</evidence>
<dbReference type="Gene3D" id="2.60.120.1190">
    <property type="match status" value="1"/>
</dbReference>
<dbReference type="Proteomes" id="UP000271087">
    <property type="component" value="Unassembled WGS sequence"/>
</dbReference>
<dbReference type="STRING" id="42157.A0A182EXS6"/>
<sequence>MNFRWVRIPVPSRIAKELRVELILPKNSTWLLLSEIKFEFTNEIFESDDMMYDELDLDNQSSRGDTLTYFAINDISEDGTRWISVG</sequence>
<name>A0A182EXS6_ONCOC</name>
<accession>A0A182EXS6</accession>
<keyword evidence="2" id="KW-1185">Reference proteome</keyword>
<evidence type="ECO:0000313" key="2">
    <source>
        <dbReference type="Proteomes" id="UP000271087"/>
    </source>
</evidence>
<dbReference type="WBParaSite" id="nOo.2.0.1.t12979-RA">
    <property type="protein sequence ID" value="nOo.2.0.1.t12979-RA"/>
    <property type="gene ID" value="nOo.2.0.1.g12979"/>
</dbReference>
<dbReference type="OrthoDB" id="10465876at2759"/>
<reference evidence="1 2" key="2">
    <citation type="submission" date="2018-08" db="EMBL/GenBank/DDBJ databases">
        <authorList>
            <person name="Laetsch R D."/>
            <person name="Stevens L."/>
            <person name="Kumar S."/>
            <person name="Blaxter L. M."/>
        </authorList>
    </citation>
    <scope>NUCLEOTIDE SEQUENCE [LARGE SCALE GENOMIC DNA]</scope>
</reference>
<evidence type="ECO:0000313" key="1">
    <source>
        <dbReference type="EMBL" id="VDN00412.1"/>
    </source>
</evidence>
<proteinExistence type="predicted"/>
<organism evidence="3">
    <name type="scientific">Onchocerca ochengi</name>
    <name type="common">Filarial nematode worm</name>
    <dbReference type="NCBI Taxonomy" id="42157"/>
    <lineage>
        <taxon>Eukaryota</taxon>
        <taxon>Metazoa</taxon>
        <taxon>Ecdysozoa</taxon>
        <taxon>Nematoda</taxon>
        <taxon>Chromadorea</taxon>
        <taxon>Rhabditida</taxon>
        <taxon>Spirurina</taxon>
        <taxon>Spiruromorpha</taxon>
        <taxon>Filarioidea</taxon>
        <taxon>Onchocercidae</taxon>
        <taxon>Onchocerca</taxon>
    </lineage>
</organism>
<gene>
    <name evidence="1" type="ORF">NOO_LOCUS12979</name>
</gene>
<dbReference type="AlphaFoldDB" id="A0A182EXS6"/>
<reference evidence="3" key="1">
    <citation type="submission" date="2016-06" db="UniProtKB">
        <authorList>
            <consortium name="WormBaseParasite"/>
        </authorList>
    </citation>
    <scope>IDENTIFICATION</scope>
</reference>
<protein>
    <submittedName>
        <fullName evidence="3">Fn3_like domain-containing protein</fullName>
    </submittedName>
</protein>
<dbReference type="EMBL" id="UYRW01012858">
    <property type="protein sequence ID" value="VDN00412.1"/>
    <property type="molecule type" value="Genomic_DNA"/>
</dbReference>